<name>A0A0J7Y8H6_9SPHN</name>
<feature type="signal peptide" evidence="8">
    <location>
        <begin position="1"/>
        <end position="30"/>
    </location>
</feature>
<dbReference type="PANTHER" id="PTHR43811:SF19">
    <property type="entry name" value="39 KDA FK506-BINDING NUCLEAR PROTEIN"/>
    <property type="match status" value="1"/>
</dbReference>
<dbReference type="InterPro" id="IPR046357">
    <property type="entry name" value="PPIase_dom_sf"/>
</dbReference>
<dbReference type="OrthoDB" id="9812109at2"/>
<feature type="region of interest" description="Disordered" evidence="7">
    <location>
        <begin position="151"/>
        <end position="170"/>
    </location>
</feature>
<dbReference type="PROSITE" id="PS50059">
    <property type="entry name" value="FKBP_PPIASE"/>
    <property type="match status" value="1"/>
</dbReference>
<evidence type="ECO:0000256" key="1">
    <source>
        <dbReference type="ARBA" id="ARBA00000971"/>
    </source>
</evidence>
<evidence type="ECO:0000313" key="10">
    <source>
        <dbReference type="EMBL" id="KMS60259.1"/>
    </source>
</evidence>
<evidence type="ECO:0000256" key="4">
    <source>
        <dbReference type="ARBA" id="ARBA00023235"/>
    </source>
</evidence>
<evidence type="ECO:0000256" key="2">
    <source>
        <dbReference type="ARBA" id="ARBA00006577"/>
    </source>
</evidence>
<dbReference type="GO" id="GO:0003755">
    <property type="term" value="F:peptidyl-prolyl cis-trans isomerase activity"/>
    <property type="evidence" value="ECO:0007669"/>
    <property type="project" value="UniProtKB-UniRule"/>
</dbReference>
<dbReference type="EMBL" id="JACU01000001">
    <property type="protein sequence ID" value="KMS60259.1"/>
    <property type="molecule type" value="Genomic_DNA"/>
</dbReference>
<feature type="domain" description="PPIase FKBP-type" evidence="9">
    <location>
        <begin position="59"/>
        <end position="140"/>
    </location>
</feature>
<feature type="compositionally biased region" description="Low complexity" evidence="7">
    <location>
        <begin position="151"/>
        <end position="162"/>
    </location>
</feature>
<gene>
    <name evidence="10" type="ORF">V474_00820</name>
</gene>
<dbReference type="AlphaFoldDB" id="A0A0J7Y8H6"/>
<protein>
    <recommendedName>
        <fullName evidence="6">Peptidyl-prolyl cis-trans isomerase</fullName>
        <ecNumber evidence="6">5.2.1.8</ecNumber>
    </recommendedName>
</protein>
<accession>A0A0J7Y8H6</accession>
<organism evidence="10 11">
    <name type="scientific">Novosphingobium barchaimii LL02</name>
    <dbReference type="NCBI Taxonomy" id="1114963"/>
    <lineage>
        <taxon>Bacteria</taxon>
        <taxon>Pseudomonadati</taxon>
        <taxon>Pseudomonadota</taxon>
        <taxon>Alphaproteobacteria</taxon>
        <taxon>Sphingomonadales</taxon>
        <taxon>Sphingomonadaceae</taxon>
        <taxon>Novosphingobium</taxon>
    </lineage>
</organism>
<evidence type="ECO:0000259" key="9">
    <source>
        <dbReference type="PROSITE" id="PS50059"/>
    </source>
</evidence>
<dbReference type="EC" id="5.2.1.8" evidence="6"/>
<dbReference type="PATRIC" id="fig|1114963.3.peg.161"/>
<dbReference type="Proteomes" id="UP000052268">
    <property type="component" value="Unassembled WGS sequence"/>
</dbReference>
<dbReference type="Gene3D" id="3.10.50.40">
    <property type="match status" value="1"/>
</dbReference>
<sequence length="170" mass="17607">MMPGNAGRLAALVLAAAVSLGAAPASTAPAAPSPAAASVAPKVRVETLTPGTGEKPPEHSYVLINYKGMLPDGTVFDENQKMPMALDEVVPGFALGLVQMQRGGKYKLTIPPELGYGAQASGPIPANATLVFEIDLLDFKTPDEIAVMQQMHDQQLQGQQAPAPAPQPGQ</sequence>
<keyword evidence="3 5" id="KW-0697">Rotamase</keyword>
<evidence type="ECO:0000256" key="6">
    <source>
        <dbReference type="RuleBase" id="RU003915"/>
    </source>
</evidence>
<evidence type="ECO:0000256" key="5">
    <source>
        <dbReference type="PROSITE-ProRule" id="PRU00277"/>
    </source>
</evidence>
<dbReference type="InterPro" id="IPR001179">
    <property type="entry name" value="PPIase_FKBP_dom"/>
</dbReference>
<comment type="catalytic activity">
    <reaction evidence="1 5 6">
        <text>[protein]-peptidylproline (omega=180) = [protein]-peptidylproline (omega=0)</text>
        <dbReference type="Rhea" id="RHEA:16237"/>
        <dbReference type="Rhea" id="RHEA-COMP:10747"/>
        <dbReference type="Rhea" id="RHEA-COMP:10748"/>
        <dbReference type="ChEBI" id="CHEBI:83833"/>
        <dbReference type="ChEBI" id="CHEBI:83834"/>
        <dbReference type="EC" id="5.2.1.8"/>
    </reaction>
</comment>
<keyword evidence="8" id="KW-0732">Signal</keyword>
<dbReference type="PANTHER" id="PTHR43811">
    <property type="entry name" value="FKBP-TYPE PEPTIDYL-PROLYL CIS-TRANS ISOMERASE FKPA"/>
    <property type="match status" value="1"/>
</dbReference>
<comment type="caution">
    <text evidence="10">The sequence shown here is derived from an EMBL/GenBank/DDBJ whole genome shotgun (WGS) entry which is preliminary data.</text>
</comment>
<evidence type="ECO:0000313" key="11">
    <source>
        <dbReference type="Proteomes" id="UP000052268"/>
    </source>
</evidence>
<dbReference type="Pfam" id="PF00254">
    <property type="entry name" value="FKBP_C"/>
    <property type="match status" value="1"/>
</dbReference>
<evidence type="ECO:0000256" key="7">
    <source>
        <dbReference type="SAM" id="MobiDB-lite"/>
    </source>
</evidence>
<feature type="chain" id="PRO_5005291952" description="Peptidyl-prolyl cis-trans isomerase" evidence="8">
    <location>
        <begin position="31"/>
        <end position="170"/>
    </location>
</feature>
<proteinExistence type="inferred from homology"/>
<comment type="similarity">
    <text evidence="2 6">Belongs to the FKBP-type PPIase family.</text>
</comment>
<evidence type="ECO:0000256" key="3">
    <source>
        <dbReference type="ARBA" id="ARBA00023110"/>
    </source>
</evidence>
<dbReference type="SUPFAM" id="SSF54534">
    <property type="entry name" value="FKBP-like"/>
    <property type="match status" value="1"/>
</dbReference>
<keyword evidence="11" id="KW-1185">Reference proteome</keyword>
<keyword evidence="4 5" id="KW-0413">Isomerase</keyword>
<reference evidence="10 11" key="1">
    <citation type="journal article" date="2015" name="G3 (Bethesda)">
        <title>Insights into Ongoing Evolution of the Hexachlorocyclohexane Catabolic Pathway from Comparative Genomics of Ten Sphingomonadaceae Strains.</title>
        <authorList>
            <person name="Pearce S.L."/>
            <person name="Oakeshott J.G."/>
            <person name="Pandey G."/>
        </authorList>
    </citation>
    <scope>NUCLEOTIDE SEQUENCE [LARGE SCALE GENOMIC DNA]</scope>
    <source>
        <strain evidence="10 11">LL02</strain>
    </source>
</reference>
<evidence type="ECO:0000256" key="8">
    <source>
        <dbReference type="SAM" id="SignalP"/>
    </source>
</evidence>